<sequence length="155" mass="17705">MCGKGEGNIWKEVQKQKEKYDSPEQIHALKVASHLLKYRLILKKVNEAQQQKMPQLDGLRNFNATRQMQSSALLSPPHPPSLHSSVSSLMNLQRIKSSSIIQQGHHQNSFNSANRSETYLRNPLQRVQNMNLSQPTSSPPEALHQKQFLCIHGRF</sequence>
<dbReference type="eggNOG" id="KOG1601">
    <property type="taxonomic scope" value="Eukaryota"/>
</dbReference>
<organism evidence="1 2">
    <name type="scientific">Capsella rubella</name>
    <dbReference type="NCBI Taxonomy" id="81985"/>
    <lineage>
        <taxon>Eukaryota</taxon>
        <taxon>Viridiplantae</taxon>
        <taxon>Streptophyta</taxon>
        <taxon>Embryophyta</taxon>
        <taxon>Tracheophyta</taxon>
        <taxon>Spermatophyta</taxon>
        <taxon>Magnoliopsida</taxon>
        <taxon>eudicotyledons</taxon>
        <taxon>Gunneridae</taxon>
        <taxon>Pentapetalae</taxon>
        <taxon>rosids</taxon>
        <taxon>malvids</taxon>
        <taxon>Brassicales</taxon>
        <taxon>Brassicaceae</taxon>
        <taxon>Camelineae</taxon>
        <taxon>Capsella</taxon>
    </lineage>
</organism>
<reference evidence="2" key="1">
    <citation type="journal article" date="2013" name="Nat. Genet.">
        <title>The Capsella rubella genome and the genomic consequences of rapid mating system evolution.</title>
        <authorList>
            <person name="Slotte T."/>
            <person name="Hazzouri K.M."/>
            <person name="Agren J.A."/>
            <person name="Koenig D."/>
            <person name="Maumus F."/>
            <person name="Guo Y.L."/>
            <person name="Steige K."/>
            <person name="Platts A.E."/>
            <person name="Escobar J.S."/>
            <person name="Newman L.K."/>
            <person name="Wang W."/>
            <person name="Mandakova T."/>
            <person name="Vello E."/>
            <person name="Smith L.M."/>
            <person name="Henz S.R."/>
            <person name="Steffen J."/>
            <person name="Takuno S."/>
            <person name="Brandvain Y."/>
            <person name="Coop G."/>
            <person name="Andolfatto P."/>
            <person name="Hu T.T."/>
            <person name="Blanchette M."/>
            <person name="Clark R.M."/>
            <person name="Quesneville H."/>
            <person name="Nordborg M."/>
            <person name="Gaut B.S."/>
            <person name="Lysak M.A."/>
            <person name="Jenkins J."/>
            <person name="Grimwood J."/>
            <person name="Chapman J."/>
            <person name="Prochnik S."/>
            <person name="Shu S."/>
            <person name="Rokhsar D."/>
            <person name="Schmutz J."/>
            <person name="Weigel D."/>
            <person name="Wright S.I."/>
        </authorList>
    </citation>
    <scope>NUCLEOTIDE SEQUENCE [LARGE SCALE GENOMIC DNA]</scope>
    <source>
        <strain evidence="2">cv. Monte Gargano</strain>
    </source>
</reference>
<dbReference type="Proteomes" id="UP000029121">
    <property type="component" value="Unassembled WGS sequence"/>
</dbReference>
<protein>
    <submittedName>
        <fullName evidence="1">Uncharacterized protein</fullName>
    </submittedName>
</protein>
<evidence type="ECO:0000313" key="1">
    <source>
        <dbReference type="EMBL" id="EOA14147.1"/>
    </source>
</evidence>
<accession>R0EXZ1</accession>
<keyword evidence="2" id="KW-1185">Reference proteome</keyword>
<evidence type="ECO:0000313" key="2">
    <source>
        <dbReference type="Proteomes" id="UP000029121"/>
    </source>
</evidence>
<name>R0EXZ1_9BRAS</name>
<dbReference type="STRING" id="81985.R0EXZ1"/>
<dbReference type="EMBL" id="KB870812">
    <property type="protein sequence ID" value="EOA14147.1"/>
    <property type="molecule type" value="Genomic_DNA"/>
</dbReference>
<dbReference type="AlphaFoldDB" id="R0EXZ1"/>
<proteinExistence type="predicted"/>
<gene>
    <name evidence="1" type="ORF">CARUB_v10027292mg</name>
</gene>